<proteinExistence type="predicted"/>
<organism evidence="6 7">
    <name type="scientific">Paenibacillus gyeongsangnamensis</name>
    <dbReference type="NCBI Taxonomy" id="3388067"/>
    <lineage>
        <taxon>Bacteria</taxon>
        <taxon>Bacillati</taxon>
        <taxon>Bacillota</taxon>
        <taxon>Bacilli</taxon>
        <taxon>Bacillales</taxon>
        <taxon>Paenibacillaceae</taxon>
        <taxon>Paenibacillus</taxon>
    </lineage>
</organism>
<evidence type="ECO:0000256" key="3">
    <source>
        <dbReference type="ARBA" id="ARBA00023004"/>
    </source>
</evidence>
<gene>
    <name evidence="6" type="ORF">O9H85_33075</name>
</gene>
<keyword evidence="7" id="KW-1185">Reference proteome</keyword>
<evidence type="ECO:0000256" key="4">
    <source>
        <dbReference type="ARBA" id="ARBA00023014"/>
    </source>
</evidence>
<protein>
    <submittedName>
        <fullName evidence="6">Rieske (2Fe-2S) protein</fullName>
    </submittedName>
</protein>
<evidence type="ECO:0000256" key="1">
    <source>
        <dbReference type="ARBA" id="ARBA00022714"/>
    </source>
</evidence>
<evidence type="ECO:0000256" key="2">
    <source>
        <dbReference type="ARBA" id="ARBA00022723"/>
    </source>
</evidence>
<accession>A0ABT4QJT7</accession>
<dbReference type="InterPro" id="IPR017941">
    <property type="entry name" value="Rieske_2Fe-2S"/>
</dbReference>
<dbReference type="PANTHER" id="PTHR21496:SF23">
    <property type="entry name" value="3-PHENYLPROPIONATE_CINNAMIC ACID DIOXYGENASE FERREDOXIN SUBUNIT"/>
    <property type="match status" value="1"/>
</dbReference>
<keyword evidence="4" id="KW-0411">Iron-sulfur</keyword>
<dbReference type="Pfam" id="PF00355">
    <property type="entry name" value="Rieske"/>
    <property type="match status" value="1"/>
</dbReference>
<name>A0ABT4QJT7_9BACL</name>
<dbReference type="Proteomes" id="UP001527882">
    <property type="component" value="Unassembled WGS sequence"/>
</dbReference>
<keyword evidence="2" id="KW-0479">Metal-binding</keyword>
<dbReference type="SUPFAM" id="SSF50022">
    <property type="entry name" value="ISP domain"/>
    <property type="match status" value="1"/>
</dbReference>
<dbReference type="RefSeq" id="WP_269885631.1">
    <property type="nucleotide sequence ID" value="NZ_JAQAGZ010000031.1"/>
</dbReference>
<evidence type="ECO:0000259" key="5">
    <source>
        <dbReference type="PROSITE" id="PS51296"/>
    </source>
</evidence>
<dbReference type="Gene3D" id="2.102.10.10">
    <property type="entry name" value="Rieske [2Fe-2S] iron-sulphur domain"/>
    <property type="match status" value="1"/>
</dbReference>
<keyword evidence="3" id="KW-0408">Iron</keyword>
<evidence type="ECO:0000313" key="7">
    <source>
        <dbReference type="Proteomes" id="UP001527882"/>
    </source>
</evidence>
<keyword evidence="1" id="KW-0001">2Fe-2S</keyword>
<reference evidence="6 7" key="1">
    <citation type="submission" date="2022-12" db="EMBL/GenBank/DDBJ databases">
        <title>Draft genome sequence of Paenibacillus sp. dW9.</title>
        <authorList>
            <person name="Choi E.-W."/>
            <person name="Kim D.-U."/>
        </authorList>
    </citation>
    <scope>NUCLEOTIDE SEQUENCE [LARGE SCALE GENOMIC DNA]</scope>
    <source>
        <strain evidence="7">dW9</strain>
    </source>
</reference>
<sequence>MSTHVVGRVTELPPGERKIMLVENRSIGVFNVKGTYYALRNTCPHQGAPLCKGHVTGMTLTAPPGQYRYGREGEILRCPWHGWEFDLTNGKSIYDPHKCLVKTYDVTVEQGTAAIAVTDLAAEDEQETRIDTYPVTVEDGWILLHV</sequence>
<dbReference type="PROSITE" id="PS51296">
    <property type="entry name" value="RIESKE"/>
    <property type="match status" value="1"/>
</dbReference>
<comment type="caution">
    <text evidence="6">The sequence shown here is derived from an EMBL/GenBank/DDBJ whole genome shotgun (WGS) entry which is preliminary data.</text>
</comment>
<dbReference type="EMBL" id="JAQAGZ010000031">
    <property type="protein sequence ID" value="MCZ8517100.1"/>
    <property type="molecule type" value="Genomic_DNA"/>
</dbReference>
<dbReference type="CDD" id="cd03467">
    <property type="entry name" value="Rieske"/>
    <property type="match status" value="1"/>
</dbReference>
<dbReference type="InterPro" id="IPR036922">
    <property type="entry name" value="Rieske_2Fe-2S_sf"/>
</dbReference>
<feature type="domain" description="Rieske" evidence="5">
    <location>
        <begin position="4"/>
        <end position="115"/>
    </location>
</feature>
<evidence type="ECO:0000313" key="6">
    <source>
        <dbReference type="EMBL" id="MCZ8517100.1"/>
    </source>
</evidence>
<dbReference type="PANTHER" id="PTHR21496">
    <property type="entry name" value="FERREDOXIN-RELATED"/>
    <property type="match status" value="1"/>
</dbReference>